<dbReference type="AlphaFoldDB" id="A0A3M8A1R5"/>
<sequence>MNPADGDGAGPAVGRVGAQPAAGGVGAQRRIETRQYERADAAKRRLLVVADSDSYVKWGAALASTLPTRWSARLAIVASPVQPSRRQLAAALAGTRFAPVDAPVIHLDELDGLVDSFDPHAVLLSLRGPFVRVVAPRLERRADRPVLVSGFPGLTIPAVHKAVVYREQTDLVVLHSRREVREFRSNAAELDLDRAFGLATLPFLAAPAAGAEPAASDRDSGVSIRRSAAGRPADATDLVFAAQAKVPAERDQRLLVLAALAEHARRHSDRRVVVKVRARRGEAQTHAEAFDYADLLDELEPRDVPPNLVVEDGPMGEQLARAGVLATVSSTAALESVALGLPTLLIDDFGVSPAMINTVFEGSGLFGSLDDLVEGRFCRADPAWMHDNYFHGPDADDWLRRLDAFVSAREIVPLRPLERSHNLSGGALRMAFERRRMLGEHDRSLLGRVAWGVGVPARGVVRRVRRLRRWAAGGAADAAGSGLETAAGGLLDPRRGRAADGLLDPRRGGAGDGLTDPRRGGAGDGLTERRNRAEADAVR</sequence>
<dbReference type="InterPro" id="IPR046561">
    <property type="entry name" value="DUF6716"/>
</dbReference>
<dbReference type="EMBL" id="RHHB01000053">
    <property type="protein sequence ID" value="RNB45178.1"/>
    <property type="molecule type" value="Genomic_DNA"/>
</dbReference>
<name>A0A3M8A1R5_9MICO</name>
<keyword evidence="3" id="KW-1185">Reference proteome</keyword>
<feature type="region of interest" description="Disordered" evidence="1">
    <location>
        <begin position="1"/>
        <end position="29"/>
    </location>
</feature>
<reference evidence="2 3" key="1">
    <citation type="submission" date="2018-10" db="EMBL/GenBank/DDBJ databases">
        <title>Isolation, diversity and antibacterial activity of antinobacteria from the wheat rhizosphere soil.</title>
        <authorList>
            <person name="Sun T."/>
        </authorList>
    </citation>
    <scope>NUCLEOTIDE SEQUENCE [LARGE SCALE GENOMIC DNA]</scope>
    <source>
        <strain evidence="2 3">SJ-23</strain>
    </source>
</reference>
<feature type="compositionally biased region" description="Low complexity" evidence="1">
    <location>
        <begin position="1"/>
        <end position="22"/>
    </location>
</feature>
<protein>
    <submittedName>
        <fullName evidence="2">Uncharacterized protein</fullName>
    </submittedName>
</protein>
<dbReference type="RefSeq" id="WP_122938222.1">
    <property type="nucleotide sequence ID" value="NZ_JBHSNT010000095.1"/>
</dbReference>
<feature type="region of interest" description="Disordered" evidence="1">
    <location>
        <begin position="482"/>
        <end position="539"/>
    </location>
</feature>
<accession>A0A3M8A1R5</accession>
<evidence type="ECO:0000313" key="2">
    <source>
        <dbReference type="EMBL" id="RNB45178.1"/>
    </source>
</evidence>
<gene>
    <name evidence="2" type="ORF">EDM22_16745</name>
</gene>
<organism evidence="2 3">
    <name type="scientific">Agromyces tardus</name>
    <dbReference type="NCBI Taxonomy" id="2583849"/>
    <lineage>
        <taxon>Bacteria</taxon>
        <taxon>Bacillati</taxon>
        <taxon>Actinomycetota</taxon>
        <taxon>Actinomycetes</taxon>
        <taxon>Micrococcales</taxon>
        <taxon>Microbacteriaceae</taxon>
        <taxon>Agromyces</taxon>
    </lineage>
</organism>
<dbReference type="Pfam" id="PF20471">
    <property type="entry name" value="DUF6716"/>
    <property type="match status" value="1"/>
</dbReference>
<proteinExistence type="predicted"/>
<comment type="caution">
    <text evidence="2">The sequence shown here is derived from an EMBL/GenBank/DDBJ whole genome shotgun (WGS) entry which is preliminary data.</text>
</comment>
<dbReference type="OrthoDB" id="8441777at2"/>
<evidence type="ECO:0000256" key="1">
    <source>
        <dbReference type="SAM" id="MobiDB-lite"/>
    </source>
</evidence>
<dbReference type="Proteomes" id="UP000275048">
    <property type="component" value="Unassembled WGS sequence"/>
</dbReference>
<evidence type="ECO:0000313" key="3">
    <source>
        <dbReference type="Proteomes" id="UP000275048"/>
    </source>
</evidence>
<feature type="compositionally biased region" description="Basic and acidic residues" evidence="1">
    <location>
        <begin position="492"/>
        <end position="539"/>
    </location>
</feature>